<feature type="region of interest" description="Disordered" evidence="1">
    <location>
        <begin position="218"/>
        <end position="239"/>
    </location>
</feature>
<name>A0A7E4V8V9_PANRE</name>
<evidence type="ECO:0000256" key="1">
    <source>
        <dbReference type="SAM" id="MobiDB-lite"/>
    </source>
</evidence>
<evidence type="ECO:0000256" key="2">
    <source>
        <dbReference type="SAM" id="Phobius"/>
    </source>
</evidence>
<dbReference type="AlphaFoldDB" id="A0A7E4V8V9"/>
<keyword evidence="2" id="KW-0812">Transmembrane</keyword>
<evidence type="ECO:0000313" key="3">
    <source>
        <dbReference type="Proteomes" id="UP000492821"/>
    </source>
</evidence>
<keyword evidence="3" id="KW-1185">Reference proteome</keyword>
<evidence type="ECO:0000313" key="4">
    <source>
        <dbReference type="WBParaSite" id="Pan_g17922.t1"/>
    </source>
</evidence>
<feature type="region of interest" description="Disordered" evidence="1">
    <location>
        <begin position="1"/>
        <end position="76"/>
    </location>
</feature>
<reference evidence="3" key="1">
    <citation type="journal article" date="2013" name="Genetics">
        <title>The draft genome and transcriptome of Panagrellus redivivus are shaped by the harsh demands of a free-living lifestyle.</title>
        <authorList>
            <person name="Srinivasan J."/>
            <person name="Dillman A.R."/>
            <person name="Macchietto M.G."/>
            <person name="Heikkinen L."/>
            <person name="Lakso M."/>
            <person name="Fracchia K.M."/>
            <person name="Antoshechkin I."/>
            <person name="Mortazavi A."/>
            <person name="Wong G."/>
            <person name="Sternberg P.W."/>
        </authorList>
    </citation>
    <scope>NUCLEOTIDE SEQUENCE [LARGE SCALE GENOMIC DNA]</scope>
    <source>
        <strain evidence="3">MT8872</strain>
    </source>
</reference>
<sequence length="283" mass="30631">MAEMFEQDTPVKKTDTTHSSSNSNSNSVSNEGSSEDPFTPSKDPAIEAVTARELSPAPANSGTESSESGKRGKKGRKLVQATELRFQVIENRLTVARVALLLCNISDRPLFYKLKTDVQDSLSALPSATGHIAARGSSRVVLSWNRPKDANDWANVSFPKLLLVTKFLDGNKASSGRDVTSTRLIASIDTSSKCQADRPPLEQLMLDAVSKTIGDGGGEMTVTKSEETNPKSNSPIPRTREPIDLWKELEQLPFNVGVALAVIVALLLMVLYRSSHPVAVVVR</sequence>
<reference evidence="4" key="2">
    <citation type="submission" date="2020-10" db="UniProtKB">
        <authorList>
            <consortium name="WormBaseParasite"/>
        </authorList>
    </citation>
    <scope>IDENTIFICATION</scope>
</reference>
<dbReference type="WBParaSite" id="Pan_g17922.t1">
    <property type="protein sequence ID" value="Pan_g17922.t1"/>
    <property type="gene ID" value="Pan_g17922"/>
</dbReference>
<feature type="compositionally biased region" description="Low complexity" evidence="1">
    <location>
        <begin position="19"/>
        <end position="32"/>
    </location>
</feature>
<accession>A0A7E4V8V9</accession>
<organism evidence="3 4">
    <name type="scientific">Panagrellus redivivus</name>
    <name type="common">Microworm</name>
    <dbReference type="NCBI Taxonomy" id="6233"/>
    <lineage>
        <taxon>Eukaryota</taxon>
        <taxon>Metazoa</taxon>
        <taxon>Ecdysozoa</taxon>
        <taxon>Nematoda</taxon>
        <taxon>Chromadorea</taxon>
        <taxon>Rhabditida</taxon>
        <taxon>Tylenchina</taxon>
        <taxon>Panagrolaimomorpha</taxon>
        <taxon>Panagrolaimoidea</taxon>
        <taxon>Panagrolaimidae</taxon>
        <taxon>Panagrellus</taxon>
    </lineage>
</organism>
<feature type="transmembrane region" description="Helical" evidence="2">
    <location>
        <begin position="252"/>
        <end position="272"/>
    </location>
</feature>
<dbReference type="Proteomes" id="UP000492821">
    <property type="component" value="Unassembled WGS sequence"/>
</dbReference>
<keyword evidence="2" id="KW-0472">Membrane</keyword>
<keyword evidence="2" id="KW-1133">Transmembrane helix</keyword>
<proteinExistence type="predicted"/>
<protein>
    <submittedName>
        <fullName evidence="4">MSP domain-containing protein</fullName>
    </submittedName>
</protein>